<evidence type="ECO:0000313" key="2">
    <source>
        <dbReference type="EMBL" id="KFI68119.1"/>
    </source>
</evidence>
<dbReference type="Proteomes" id="UP000029052">
    <property type="component" value="Unassembled WGS sequence"/>
</dbReference>
<evidence type="ECO:0000313" key="3">
    <source>
        <dbReference type="Proteomes" id="UP000029052"/>
    </source>
</evidence>
<organism evidence="2 3">
    <name type="scientific">Bifidobacterium magnum</name>
    <dbReference type="NCBI Taxonomy" id="1692"/>
    <lineage>
        <taxon>Bacteria</taxon>
        <taxon>Bacillati</taxon>
        <taxon>Actinomycetota</taxon>
        <taxon>Actinomycetes</taxon>
        <taxon>Bifidobacteriales</taxon>
        <taxon>Bifidobacteriaceae</taxon>
        <taxon>Bifidobacterium</taxon>
    </lineage>
</organism>
<protein>
    <submittedName>
        <fullName evidence="2">Uncharacterized protein</fullName>
    </submittedName>
</protein>
<reference evidence="2 3" key="1">
    <citation type="submission" date="2014-03" db="EMBL/GenBank/DDBJ databases">
        <title>Genomics of Bifidobacteria.</title>
        <authorList>
            <person name="Ventura M."/>
            <person name="Milani C."/>
            <person name="Lugli G.A."/>
        </authorList>
    </citation>
    <scope>NUCLEOTIDE SEQUENCE [LARGE SCALE GENOMIC DNA]</scope>
    <source>
        <strain evidence="2 3">LMG 11591</strain>
    </source>
</reference>
<proteinExistence type="predicted"/>
<comment type="caution">
    <text evidence="2">The sequence shown here is derived from an EMBL/GenBank/DDBJ whole genome shotgun (WGS) entry which is preliminary data.</text>
</comment>
<sequence length="56" mass="6660">MRQTRRVSCLKMQKEMPERRCGKKMRKKMKMQKEMPGPELHPKKGIKKVPPQGLEP</sequence>
<accession>A0A087BAR9</accession>
<feature type="region of interest" description="Disordered" evidence="1">
    <location>
        <begin position="1"/>
        <end position="56"/>
    </location>
</feature>
<keyword evidence="3" id="KW-1185">Reference proteome</keyword>
<evidence type="ECO:0000256" key="1">
    <source>
        <dbReference type="SAM" id="MobiDB-lite"/>
    </source>
</evidence>
<dbReference type="EMBL" id="JGZB01000004">
    <property type="protein sequence ID" value="KFI68119.1"/>
    <property type="molecule type" value="Genomic_DNA"/>
</dbReference>
<feature type="compositionally biased region" description="Basic residues" evidence="1">
    <location>
        <begin position="21"/>
        <end position="30"/>
    </location>
</feature>
<dbReference type="AlphaFoldDB" id="A0A087BAR9"/>
<name>A0A087BAR9_9BIFI</name>
<gene>
    <name evidence="2" type="ORF">BMAGN_0067</name>
</gene>